<protein>
    <submittedName>
        <fullName evidence="3">Uncharacterized protein</fullName>
    </submittedName>
</protein>
<dbReference type="AlphaFoldDB" id="A0A5N5WT04"/>
<sequence>MMLLSSLSVALLWLGGCTAILPPGAGTDSSEISNHPDLRSSYLHGSSHEINIPCSGSAICRGNTVENTGADDYLALTFSTENNLLIVNNNTILPASLPMRLTAIINPGSKTPASKHISLRYGLSILPVQRAKNAPIADQFLVDIRLFDQLGHSAITDVISIGLSRDLQDSLHITLIKVDSGSKSPLNPMDDGSDARSTIKVKQALACTEYAVNGHPSCSMSRAQNWVRNKARSYGLRHGVFTSLFKSRGCKSDCAHRALPQHYIPGRYTHRGMPTADFLHFIYPAILPFLLGVTVGGVTCIIGVILCNAAAYWTARRRNSREGDTSVVENVEEMVREKDPLIM</sequence>
<name>A0A5N5WT04_9EURO</name>
<reference evidence="3 4" key="1">
    <citation type="submission" date="2019-04" db="EMBL/GenBank/DDBJ databases">
        <title>Friends and foes A comparative genomics study of 23 Aspergillus species from section Flavi.</title>
        <authorList>
            <consortium name="DOE Joint Genome Institute"/>
            <person name="Kjaerbolling I."/>
            <person name="Vesth T."/>
            <person name="Frisvad J.C."/>
            <person name="Nybo J.L."/>
            <person name="Theobald S."/>
            <person name="Kildgaard S."/>
            <person name="Isbrandt T."/>
            <person name="Kuo A."/>
            <person name="Sato A."/>
            <person name="Lyhne E.K."/>
            <person name="Kogle M.E."/>
            <person name="Wiebenga A."/>
            <person name="Kun R.S."/>
            <person name="Lubbers R.J."/>
            <person name="Makela M.R."/>
            <person name="Barry K."/>
            <person name="Chovatia M."/>
            <person name="Clum A."/>
            <person name="Daum C."/>
            <person name="Haridas S."/>
            <person name="He G."/>
            <person name="LaButti K."/>
            <person name="Lipzen A."/>
            <person name="Mondo S."/>
            <person name="Riley R."/>
            <person name="Salamov A."/>
            <person name="Simmons B.A."/>
            <person name="Magnuson J.K."/>
            <person name="Henrissat B."/>
            <person name="Mortensen U.H."/>
            <person name="Larsen T.O."/>
            <person name="Devries R.P."/>
            <person name="Grigoriev I.V."/>
            <person name="Machida M."/>
            <person name="Baker S.E."/>
            <person name="Andersen M.R."/>
        </authorList>
    </citation>
    <scope>NUCLEOTIDE SEQUENCE [LARGE SCALE GENOMIC DNA]</scope>
    <source>
        <strain evidence="3 4">CBS 151.66</strain>
    </source>
</reference>
<evidence type="ECO:0000313" key="4">
    <source>
        <dbReference type="Proteomes" id="UP000326565"/>
    </source>
</evidence>
<keyword evidence="1" id="KW-0472">Membrane</keyword>
<proteinExistence type="predicted"/>
<dbReference type="PANTHER" id="PTHR40622">
    <property type="match status" value="1"/>
</dbReference>
<dbReference type="PANTHER" id="PTHR40622:SF1">
    <property type="match status" value="1"/>
</dbReference>
<keyword evidence="4" id="KW-1185">Reference proteome</keyword>
<feature type="signal peptide" evidence="2">
    <location>
        <begin position="1"/>
        <end position="19"/>
    </location>
</feature>
<gene>
    <name evidence="3" type="ORF">BDV29DRAFT_178773</name>
</gene>
<keyword evidence="1" id="KW-1133">Transmembrane helix</keyword>
<evidence type="ECO:0000313" key="3">
    <source>
        <dbReference type="EMBL" id="KAB8071666.1"/>
    </source>
</evidence>
<keyword evidence="1" id="KW-0812">Transmembrane</keyword>
<feature type="chain" id="PRO_5024938401" evidence="2">
    <location>
        <begin position="20"/>
        <end position="343"/>
    </location>
</feature>
<dbReference type="EMBL" id="ML732266">
    <property type="protein sequence ID" value="KAB8071666.1"/>
    <property type="molecule type" value="Genomic_DNA"/>
</dbReference>
<evidence type="ECO:0000256" key="2">
    <source>
        <dbReference type="SAM" id="SignalP"/>
    </source>
</evidence>
<feature type="transmembrane region" description="Helical" evidence="1">
    <location>
        <begin position="281"/>
        <end position="311"/>
    </location>
</feature>
<keyword evidence="2" id="KW-0732">Signal</keyword>
<organism evidence="3 4">
    <name type="scientific">Aspergillus leporis</name>
    <dbReference type="NCBI Taxonomy" id="41062"/>
    <lineage>
        <taxon>Eukaryota</taxon>
        <taxon>Fungi</taxon>
        <taxon>Dikarya</taxon>
        <taxon>Ascomycota</taxon>
        <taxon>Pezizomycotina</taxon>
        <taxon>Eurotiomycetes</taxon>
        <taxon>Eurotiomycetidae</taxon>
        <taxon>Eurotiales</taxon>
        <taxon>Aspergillaceae</taxon>
        <taxon>Aspergillus</taxon>
        <taxon>Aspergillus subgen. Circumdati</taxon>
    </lineage>
</organism>
<accession>A0A5N5WT04</accession>
<dbReference type="OrthoDB" id="4367799at2759"/>
<dbReference type="Proteomes" id="UP000326565">
    <property type="component" value="Unassembled WGS sequence"/>
</dbReference>
<evidence type="ECO:0000256" key="1">
    <source>
        <dbReference type="SAM" id="Phobius"/>
    </source>
</evidence>